<dbReference type="AlphaFoldDB" id="A0A0J9RBK0"/>
<evidence type="ECO:0000259" key="2">
    <source>
        <dbReference type="Pfam" id="PF14381"/>
    </source>
</evidence>
<accession>A0A0J9RBK0</accession>
<gene>
    <name evidence="3" type="primary">Dsim\GD25791</name>
    <name evidence="3" type="ORF">Dsimw501_GD25791</name>
</gene>
<reference evidence="3" key="2">
    <citation type="submission" date="2014-06" db="EMBL/GenBank/DDBJ databases">
        <authorList>
            <person name="Hu T."/>
            <person name="Eisen M.B."/>
            <person name="Thornton K.R."/>
            <person name="Andolfatto P."/>
        </authorList>
    </citation>
    <scope>NUCLEOTIDE SEQUENCE</scope>
    <source>
        <strain evidence="3">W501</strain>
    </source>
</reference>
<dbReference type="InterPro" id="IPR055164">
    <property type="entry name" value="EDR1/CTR1/ARMC3-like_pept-like"/>
</dbReference>
<dbReference type="PANTHER" id="PTHR46618">
    <property type="entry name" value="ARMADILLO REPEAT-CONTAINING PROTEIN 3"/>
    <property type="match status" value="1"/>
</dbReference>
<feature type="domain" description="EDR1/CTR1/ARMC3-like peptidase-like" evidence="2">
    <location>
        <begin position="717"/>
        <end position="801"/>
    </location>
</feature>
<keyword evidence="1" id="KW-0677">Repeat</keyword>
<dbReference type="PANTHER" id="PTHR46618:SF1">
    <property type="entry name" value="ARMADILLO REPEAT-CONTAINING PROTEIN 3"/>
    <property type="match status" value="1"/>
</dbReference>
<dbReference type="Bgee" id="FBgn0197072">
    <property type="expression patterns" value="Expressed in male reproductive system and 2 other cell types or tissues"/>
</dbReference>
<dbReference type="Proteomes" id="UP000035880">
    <property type="component" value="Chromosome 2R"/>
</dbReference>
<organism evidence="3">
    <name type="scientific">Drosophila simulans</name>
    <name type="common">Fruit fly</name>
    <dbReference type="NCBI Taxonomy" id="7240"/>
    <lineage>
        <taxon>Eukaryota</taxon>
        <taxon>Metazoa</taxon>
        <taxon>Ecdysozoa</taxon>
        <taxon>Arthropoda</taxon>
        <taxon>Hexapoda</taxon>
        <taxon>Insecta</taxon>
        <taxon>Pterygota</taxon>
        <taxon>Neoptera</taxon>
        <taxon>Endopterygota</taxon>
        <taxon>Diptera</taxon>
        <taxon>Brachycera</taxon>
        <taxon>Muscomorpha</taxon>
        <taxon>Ephydroidea</taxon>
        <taxon>Drosophilidae</taxon>
        <taxon>Drosophila</taxon>
        <taxon>Sophophora</taxon>
    </lineage>
</organism>
<dbReference type="EMBL" id="CM002911">
    <property type="protein sequence ID" value="KMY93397.1"/>
    <property type="molecule type" value="Genomic_DNA"/>
</dbReference>
<dbReference type="KEGG" id="dsi:Dsimw501_GD25791"/>
<protein>
    <recommendedName>
        <fullName evidence="2">EDR1/CTR1/ARMC3-like peptidase-like domain-containing protein</fullName>
    </recommendedName>
</protein>
<evidence type="ECO:0000256" key="1">
    <source>
        <dbReference type="ARBA" id="ARBA00022737"/>
    </source>
</evidence>
<dbReference type="InterPro" id="IPR011989">
    <property type="entry name" value="ARM-like"/>
</dbReference>
<dbReference type="InterPro" id="IPR016024">
    <property type="entry name" value="ARM-type_fold"/>
</dbReference>
<proteinExistence type="predicted"/>
<dbReference type="OrthoDB" id="7537227at2759"/>
<evidence type="ECO:0000313" key="3">
    <source>
        <dbReference type="EMBL" id="KMY93397.1"/>
    </source>
</evidence>
<dbReference type="Pfam" id="PF14381">
    <property type="entry name" value="EDR1_CTR1_ARMC3_pept"/>
    <property type="match status" value="1"/>
</dbReference>
<dbReference type="SUPFAM" id="SSF48371">
    <property type="entry name" value="ARM repeat"/>
    <property type="match status" value="2"/>
</dbReference>
<reference evidence="3" key="3">
    <citation type="submission" date="2015-04" db="EMBL/GenBank/DDBJ databases">
        <authorList>
            <consortium name="FlyBase"/>
        </authorList>
    </citation>
    <scope>NUCLEOTIDE SEQUENCE</scope>
    <source>
        <strain evidence="3">W501</strain>
    </source>
</reference>
<reference evidence="3" key="1">
    <citation type="journal article" date="2013" name="Genome Res.">
        <title>A second-generation assembly of the Drosophila simulans genome provides new insights into patterns of lineage-specific divergence.</title>
        <authorList>
            <person name="Hu T.T."/>
            <person name="Eisen M.B."/>
            <person name="Thornton K.R."/>
            <person name="Andolfatto P."/>
        </authorList>
    </citation>
    <scope>NUCLEOTIDE SEQUENCE [LARGE SCALE GENOMIC DNA]</scope>
    <source>
        <strain evidence="3">W501</strain>
    </source>
</reference>
<sequence>MSRISKRVYEAKSTYPDRTKSEEKSFTEVSVPIKKLDTALLLLSSKEECVLLTIFSHITDFARRQDVNVLELKAHRLLELLLEKDLFIASENTMIRRFALYLLTALLDNTDMSTYEPEQAEQILELACRFYMKEVDDFCIEYLTYILNVCLKDPQMAHGIVEATEFLEKFKLVFISSENPDTVFNSIEALHRMLLVQSADQMLDFTTQPDFPVDRIICEVTNEFQEIRKAALKTLKTLLADTGDDSVFEALNRCYFVLEQLVKVFCESPQGPEAADVIEVLATALRSEKMTKLFFEQNLFDQVVEQVRNHMDLMPLEMRCTIISIFAETAQYEQFLPRMHKAEIADMFLTCLMQNKPAPAAFVIQGLHRMSHHPEALRRIVAAYQEGAIRKLVAILMSPDVAIKAREQAGEFLSRLLVAAFRETAAQLQEQDIAVVLTAVIAQGQPTLSIDLILSLLTIIESLAQNEEYRTILGEYSSLTEQLAQLLMRSFAHSILVNNIFRCLCTLIDEAPVRETLLANYIVSSMKRALKSLSNLVKTSVTNFILQTTRFNEFIDAYIDRGIMEVLLDFQKHAFCISTWGPAIESILSKCPTMKFAIRNCLTFTDITAGKDFYVSRRKFEDFRKFQDILRNDCSPLDAVLVMNFDRPKPNQNDVIAVPLRCLSTITDLPGDQGWGYCKRPGDNNLPQYLEALNQTLAMHGLVENPERVRRTIDFENVAKRSKLIAQAVNAVMGENLKILDLNSTEECCRNTVRCHLQELRHVLHTNFIPLGMVRSGCQFERAILFKGLADQIGLPCTLQRSVDGRMLYNELPLPLEPEKDVHCDKKTLKYMPWRMLRPTHVVDLLYNVGELYPMQSRQALQYLRLY</sequence>
<dbReference type="Gene3D" id="1.25.10.10">
    <property type="entry name" value="Leucine-rich Repeat Variant"/>
    <property type="match status" value="1"/>
</dbReference>
<name>A0A0J9RBK0_DROSI</name>
<dbReference type="InterPro" id="IPR052441">
    <property type="entry name" value="Armadillo-Ser/Thr_Kinase"/>
</dbReference>